<feature type="compositionally biased region" description="Polar residues" evidence="1">
    <location>
        <begin position="13"/>
        <end position="22"/>
    </location>
</feature>
<feature type="domain" description="Restriction endonuclease type II EcoRII N-terminal" evidence="2">
    <location>
        <begin position="7"/>
        <end position="89"/>
    </location>
</feature>
<feature type="region of interest" description="Disordered" evidence="1">
    <location>
        <begin position="1"/>
        <end position="22"/>
    </location>
</feature>
<dbReference type="InterPro" id="IPR023372">
    <property type="entry name" value="Rest_endonuc_II_EcoRII_N"/>
</dbReference>
<evidence type="ECO:0000313" key="3">
    <source>
        <dbReference type="EMBL" id="EQD52889.1"/>
    </source>
</evidence>
<reference evidence="3" key="1">
    <citation type="submission" date="2013-08" db="EMBL/GenBank/DDBJ databases">
        <authorList>
            <person name="Mendez C."/>
            <person name="Richter M."/>
            <person name="Ferrer M."/>
            <person name="Sanchez J."/>
        </authorList>
    </citation>
    <scope>NUCLEOTIDE SEQUENCE</scope>
</reference>
<evidence type="ECO:0000259" key="2">
    <source>
        <dbReference type="Pfam" id="PF09217"/>
    </source>
</evidence>
<gene>
    <name evidence="3" type="ORF">B1B_10502</name>
</gene>
<reference evidence="3" key="2">
    <citation type="journal article" date="2014" name="ISME J.">
        <title>Microbial stratification in low pH oxic and suboxic macroscopic growths along an acid mine drainage.</title>
        <authorList>
            <person name="Mendez-Garcia C."/>
            <person name="Mesa V."/>
            <person name="Sprenger R.R."/>
            <person name="Richter M."/>
            <person name="Diez M.S."/>
            <person name="Solano J."/>
            <person name="Bargiela R."/>
            <person name="Golyshina O.V."/>
            <person name="Manteca A."/>
            <person name="Ramos J.L."/>
            <person name="Gallego J.R."/>
            <person name="Llorente I."/>
            <person name="Martins Dos Santos V.A."/>
            <person name="Jensen O.N."/>
            <person name="Pelaez A.I."/>
            <person name="Sanchez J."/>
            <person name="Ferrer M."/>
        </authorList>
    </citation>
    <scope>NUCLEOTIDE SEQUENCE</scope>
</reference>
<proteinExistence type="predicted"/>
<dbReference type="EMBL" id="AUZY01006881">
    <property type="protein sequence ID" value="EQD52889.1"/>
    <property type="molecule type" value="Genomic_DNA"/>
</dbReference>
<dbReference type="InterPro" id="IPR015300">
    <property type="entry name" value="DNA-bd_pseudobarrel_sf"/>
</dbReference>
<dbReference type="SUPFAM" id="SSF101936">
    <property type="entry name" value="DNA-binding pseudobarrel domain"/>
    <property type="match status" value="1"/>
</dbReference>
<accession>T1BIE4</accession>
<protein>
    <submittedName>
        <fullName evidence="3">Transcriptional factor B3</fullName>
    </submittedName>
</protein>
<dbReference type="Gene3D" id="2.40.330.10">
    <property type="entry name" value="DNA-binding pseudobarrel domain"/>
    <property type="match status" value="1"/>
</dbReference>
<dbReference type="Pfam" id="PF09217">
    <property type="entry name" value="EcoRII-N"/>
    <property type="match status" value="1"/>
</dbReference>
<dbReference type="AlphaFoldDB" id="T1BIE4"/>
<evidence type="ECO:0000256" key="1">
    <source>
        <dbReference type="SAM" id="MobiDB-lite"/>
    </source>
</evidence>
<sequence>MKPEFTRMISKKLSPNDTGENATHQAGILVPKTGGVLGFFPPLQKHLKNPRCTLVFLDEDGITKWSFEFIYYNGKLFGGTRNEYRLTGMTAYIRSKNLKSGDSIEFSRDSDGHFRIMARKNRVAVGEGDTLSLSPSWKVIHIHQ</sequence>
<comment type="caution">
    <text evidence="3">The sequence shown here is derived from an EMBL/GenBank/DDBJ whole genome shotgun (WGS) entry which is preliminary data.</text>
</comment>
<name>T1BIE4_9ZZZZ</name>
<organism evidence="3">
    <name type="scientific">mine drainage metagenome</name>
    <dbReference type="NCBI Taxonomy" id="410659"/>
    <lineage>
        <taxon>unclassified sequences</taxon>
        <taxon>metagenomes</taxon>
        <taxon>ecological metagenomes</taxon>
    </lineage>
</organism>